<evidence type="ECO:0000313" key="2">
    <source>
        <dbReference type="Proteomes" id="UP000280834"/>
    </source>
</evidence>
<gene>
    <name evidence="1" type="ORF">BTMF_LOCUS10386</name>
</gene>
<name>A0A0R3QXA0_9BILA</name>
<accession>A0A0R3QXA0</accession>
<organism evidence="3">
    <name type="scientific">Brugia timori</name>
    <dbReference type="NCBI Taxonomy" id="42155"/>
    <lineage>
        <taxon>Eukaryota</taxon>
        <taxon>Metazoa</taxon>
        <taxon>Ecdysozoa</taxon>
        <taxon>Nematoda</taxon>
        <taxon>Chromadorea</taxon>
        <taxon>Rhabditida</taxon>
        <taxon>Spirurina</taxon>
        <taxon>Spiruromorpha</taxon>
        <taxon>Filarioidea</taxon>
        <taxon>Onchocercidae</taxon>
        <taxon>Brugia</taxon>
    </lineage>
</organism>
<dbReference type="AlphaFoldDB" id="A0A0R3QXA0"/>
<dbReference type="WBParaSite" id="BTMF_0001237201-mRNA-1">
    <property type="protein sequence ID" value="BTMF_0001237201-mRNA-1"/>
    <property type="gene ID" value="BTMF_0001237201"/>
</dbReference>
<reference evidence="3" key="1">
    <citation type="submission" date="2017-02" db="UniProtKB">
        <authorList>
            <consortium name="WormBaseParasite"/>
        </authorList>
    </citation>
    <scope>IDENTIFICATION</scope>
</reference>
<reference evidence="1 2" key="2">
    <citation type="submission" date="2018-11" db="EMBL/GenBank/DDBJ databases">
        <authorList>
            <consortium name="Pathogen Informatics"/>
        </authorList>
    </citation>
    <scope>NUCLEOTIDE SEQUENCE [LARGE SCALE GENOMIC DNA]</scope>
</reference>
<keyword evidence="2" id="KW-1185">Reference proteome</keyword>
<evidence type="ECO:0000313" key="1">
    <source>
        <dbReference type="EMBL" id="VDO35300.1"/>
    </source>
</evidence>
<sequence length="38" mass="4170">MICTTAAIIIPVCPHIAWSKITWSLLSYFTKTINSGST</sequence>
<dbReference type="EMBL" id="UZAG01017549">
    <property type="protein sequence ID" value="VDO35300.1"/>
    <property type="molecule type" value="Genomic_DNA"/>
</dbReference>
<evidence type="ECO:0000313" key="3">
    <source>
        <dbReference type="WBParaSite" id="BTMF_0001237201-mRNA-1"/>
    </source>
</evidence>
<proteinExistence type="predicted"/>
<protein>
    <submittedName>
        <fullName evidence="1 3">Uncharacterized protein</fullName>
    </submittedName>
</protein>
<dbReference type="Proteomes" id="UP000280834">
    <property type="component" value="Unassembled WGS sequence"/>
</dbReference>